<sequence>MRKPVPPVEVCPQGHCDTDAARCVPDSSNRTCFDRFRMLGGSYQRVLGVHQLCHVVHCLGSARNDVPGMAVFDCSITSNLLMMFCLQFRPFGYRVVQRVLDAALQQPSTYKSGSYQQ</sequence>
<dbReference type="EMBL" id="CP018632">
    <property type="protein sequence ID" value="ASJ72795.1"/>
    <property type="molecule type" value="Genomic_DNA"/>
</dbReference>
<dbReference type="Proteomes" id="UP000250079">
    <property type="component" value="Chromosome"/>
</dbReference>
<protein>
    <submittedName>
        <fullName evidence="1">Uncharacterized protein</fullName>
    </submittedName>
</protein>
<accession>A0A2Z2NQM3</accession>
<keyword evidence="2" id="KW-1185">Reference proteome</keyword>
<organism evidence="1 2">
    <name type="scientific">Granulosicoccus antarcticus IMCC3135</name>
    <dbReference type="NCBI Taxonomy" id="1192854"/>
    <lineage>
        <taxon>Bacteria</taxon>
        <taxon>Pseudomonadati</taxon>
        <taxon>Pseudomonadota</taxon>
        <taxon>Gammaproteobacteria</taxon>
        <taxon>Chromatiales</taxon>
        <taxon>Granulosicoccaceae</taxon>
        <taxon>Granulosicoccus</taxon>
    </lineage>
</organism>
<name>A0A2Z2NQM3_9GAMM</name>
<dbReference type="AlphaFoldDB" id="A0A2Z2NQM3"/>
<evidence type="ECO:0000313" key="1">
    <source>
        <dbReference type="EMBL" id="ASJ72795.1"/>
    </source>
</evidence>
<dbReference type="KEGG" id="gai:IMCC3135_13550"/>
<proteinExistence type="predicted"/>
<evidence type="ECO:0000313" key="2">
    <source>
        <dbReference type="Proteomes" id="UP000250079"/>
    </source>
</evidence>
<reference evidence="1 2" key="1">
    <citation type="submission" date="2016-12" db="EMBL/GenBank/DDBJ databases">
        <authorList>
            <person name="Song W.-J."/>
            <person name="Kurnit D.M."/>
        </authorList>
    </citation>
    <scope>NUCLEOTIDE SEQUENCE [LARGE SCALE GENOMIC DNA]</scope>
    <source>
        <strain evidence="1 2">IMCC3135</strain>
    </source>
</reference>
<gene>
    <name evidence="1" type="ORF">IMCC3135_13550</name>
</gene>